<dbReference type="RefSeq" id="WP_149817712.1">
    <property type="nucleotide sequence ID" value="NZ_VUOA01000021.1"/>
</dbReference>
<evidence type="ECO:0000313" key="3">
    <source>
        <dbReference type="Proteomes" id="UP000323142"/>
    </source>
</evidence>
<organism evidence="2 3">
    <name type="scientific">Salinarimonas soli</name>
    <dbReference type="NCBI Taxonomy" id="1638099"/>
    <lineage>
        <taxon>Bacteria</taxon>
        <taxon>Pseudomonadati</taxon>
        <taxon>Pseudomonadota</taxon>
        <taxon>Alphaproteobacteria</taxon>
        <taxon>Hyphomicrobiales</taxon>
        <taxon>Salinarimonadaceae</taxon>
        <taxon>Salinarimonas</taxon>
    </lineage>
</organism>
<proteinExistence type="predicted"/>
<evidence type="ECO:0000313" key="2">
    <source>
        <dbReference type="EMBL" id="KAA2236944.1"/>
    </source>
</evidence>
<reference evidence="2 3" key="2">
    <citation type="submission" date="2019-09" db="EMBL/GenBank/DDBJ databases">
        <authorList>
            <person name="Jin C."/>
        </authorList>
    </citation>
    <scope>NUCLEOTIDE SEQUENCE [LARGE SCALE GENOMIC DNA]</scope>
    <source>
        <strain evidence="2 3">BN140002</strain>
    </source>
</reference>
<name>A0A5B2VDB8_9HYPH</name>
<keyword evidence="1" id="KW-0812">Transmembrane</keyword>
<dbReference type="EMBL" id="VUOA01000021">
    <property type="protein sequence ID" value="KAA2236944.1"/>
    <property type="molecule type" value="Genomic_DNA"/>
</dbReference>
<dbReference type="AlphaFoldDB" id="A0A5B2VDB8"/>
<protein>
    <submittedName>
        <fullName evidence="2">Uncharacterized protein</fullName>
    </submittedName>
</protein>
<feature type="transmembrane region" description="Helical" evidence="1">
    <location>
        <begin position="53"/>
        <end position="76"/>
    </location>
</feature>
<gene>
    <name evidence="2" type="ORF">F0L46_11770</name>
</gene>
<comment type="caution">
    <text evidence="2">The sequence shown here is derived from an EMBL/GenBank/DDBJ whole genome shotgun (WGS) entry which is preliminary data.</text>
</comment>
<keyword evidence="3" id="KW-1185">Reference proteome</keyword>
<sequence length="106" mass="11637">MILAALVASAWLLLFLAVDHEGLGSPRRLGYDLERRLRRARATMSAAFSRRSAWALIALHFAVVLGVGAGLWWFILPDAPDEALYATLKAAGAGIYAELWAMRLRA</sequence>
<keyword evidence="1" id="KW-0472">Membrane</keyword>
<reference evidence="2 3" key="1">
    <citation type="submission" date="2019-09" db="EMBL/GenBank/DDBJ databases">
        <title>Salinarimonas rosea gen. nov., sp. nov., a new member of the a-2 subgroup of the Proteobacteria.</title>
        <authorList>
            <person name="Liu J."/>
        </authorList>
    </citation>
    <scope>NUCLEOTIDE SEQUENCE [LARGE SCALE GENOMIC DNA]</scope>
    <source>
        <strain evidence="2 3">BN140002</strain>
    </source>
</reference>
<evidence type="ECO:0000256" key="1">
    <source>
        <dbReference type="SAM" id="Phobius"/>
    </source>
</evidence>
<accession>A0A5B2VDB8</accession>
<dbReference type="Proteomes" id="UP000323142">
    <property type="component" value="Unassembled WGS sequence"/>
</dbReference>
<keyword evidence="1" id="KW-1133">Transmembrane helix</keyword>